<reference evidence="1 2" key="1">
    <citation type="journal article" date="2018" name="Front. Plant Sci.">
        <title>Red Clover (Trifolium pratense) and Zigzag Clover (T. medium) - A Picture of Genomic Similarities and Differences.</title>
        <authorList>
            <person name="Dluhosova J."/>
            <person name="Istvanek J."/>
            <person name="Nedelnik J."/>
            <person name="Repkova J."/>
        </authorList>
    </citation>
    <scope>NUCLEOTIDE SEQUENCE [LARGE SCALE GENOMIC DNA]</scope>
    <source>
        <strain evidence="2">cv. 10/8</strain>
        <tissue evidence="1">Leaf</tissue>
    </source>
</reference>
<keyword evidence="2" id="KW-1185">Reference proteome</keyword>
<dbReference type="AlphaFoldDB" id="A0A392TA74"/>
<organism evidence="1 2">
    <name type="scientific">Trifolium medium</name>
    <dbReference type="NCBI Taxonomy" id="97028"/>
    <lineage>
        <taxon>Eukaryota</taxon>
        <taxon>Viridiplantae</taxon>
        <taxon>Streptophyta</taxon>
        <taxon>Embryophyta</taxon>
        <taxon>Tracheophyta</taxon>
        <taxon>Spermatophyta</taxon>
        <taxon>Magnoliopsida</taxon>
        <taxon>eudicotyledons</taxon>
        <taxon>Gunneridae</taxon>
        <taxon>Pentapetalae</taxon>
        <taxon>rosids</taxon>
        <taxon>fabids</taxon>
        <taxon>Fabales</taxon>
        <taxon>Fabaceae</taxon>
        <taxon>Papilionoideae</taxon>
        <taxon>50 kb inversion clade</taxon>
        <taxon>NPAAA clade</taxon>
        <taxon>Hologalegina</taxon>
        <taxon>IRL clade</taxon>
        <taxon>Trifolieae</taxon>
        <taxon>Trifolium</taxon>
    </lineage>
</organism>
<name>A0A392TA74_9FABA</name>
<comment type="caution">
    <text evidence="1">The sequence shown here is derived from an EMBL/GenBank/DDBJ whole genome shotgun (WGS) entry which is preliminary data.</text>
</comment>
<sequence length="62" mass="6947">MSSGCKSQPSVNPVNSTCAGRRRCYAGRDWQGQNVAIKLSWAQGCNHRAARRPRTDLQLKWS</sequence>
<protein>
    <submittedName>
        <fullName evidence="1">Uncharacterized protein</fullName>
    </submittedName>
</protein>
<dbReference type="EMBL" id="LXQA010539361">
    <property type="protein sequence ID" value="MCI58043.1"/>
    <property type="molecule type" value="Genomic_DNA"/>
</dbReference>
<evidence type="ECO:0000313" key="2">
    <source>
        <dbReference type="Proteomes" id="UP000265520"/>
    </source>
</evidence>
<dbReference type="Proteomes" id="UP000265520">
    <property type="component" value="Unassembled WGS sequence"/>
</dbReference>
<evidence type="ECO:0000313" key="1">
    <source>
        <dbReference type="EMBL" id="MCI58043.1"/>
    </source>
</evidence>
<accession>A0A392TA74</accession>
<proteinExistence type="predicted"/>